<dbReference type="AlphaFoldDB" id="A0ABD0YJ08"/>
<evidence type="ECO:0000313" key="2">
    <source>
        <dbReference type="Proteomes" id="UP001558652"/>
    </source>
</evidence>
<evidence type="ECO:0000313" key="1">
    <source>
        <dbReference type="EMBL" id="KAL1131270.1"/>
    </source>
</evidence>
<dbReference type="EMBL" id="JBFDAA010000006">
    <property type="protein sequence ID" value="KAL1131270.1"/>
    <property type="molecule type" value="Genomic_DNA"/>
</dbReference>
<proteinExistence type="predicted"/>
<organism evidence="1 2">
    <name type="scientific">Ranatra chinensis</name>
    <dbReference type="NCBI Taxonomy" id="642074"/>
    <lineage>
        <taxon>Eukaryota</taxon>
        <taxon>Metazoa</taxon>
        <taxon>Ecdysozoa</taxon>
        <taxon>Arthropoda</taxon>
        <taxon>Hexapoda</taxon>
        <taxon>Insecta</taxon>
        <taxon>Pterygota</taxon>
        <taxon>Neoptera</taxon>
        <taxon>Paraneoptera</taxon>
        <taxon>Hemiptera</taxon>
        <taxon>Heteroptera</taxon>
        <taxon>Panheteroptera</taxon>
        <taxon>Nepomorpha</taxon>
        <taxon>Nepidae</taxon>
        <taxon>Ranatrinae</taxon>
        <taxon>Ranatra</taxon>
    </lineage>
</organism>
<comment type="caution">
    <text evidence="1">The sequence shown here is derived from an EMBL/GenBank/DDBJ whole genome shotgun (WGS) entry which is preliminary data.</text>
</comment>
<name>A0ABD0YJ08_9HEMI</name>
<reference evidence="1 2" key="1">
    <citation type="submission" date="2024-07" db="EMBL/GenBank/DDBJ databases">
        <title>Chromosome-level genome assembly of the water stick insect Ranatra chinensis (Heteroptera: Nepidae).</title>
        <authorList>
            <person name="Liu X."/>
        </authorList>
    </citation>
    <scope>NUCLEOTIDE SEQUENCE [LARGE SCALE GENOMIC DNA]</scope>
    <source>
        <strain evidence="1">Cailab_2021Rc</strain>
        <tissue evidence="1">Muscle</tissue>
    </source>
</reference>
<gene>
    <name evidence="1" type="ORF">AAG570_010888</name>
</gene>
<protein>
    <submittedName>
        <fullName evidence="1">Uncharacterized protein</fullName>
    </submittedName>
</protein>
<dbReference type="Proteomes" id="UP001558652">
    <property type="component" value="Unassembled WGS sequence"/>
</dbReference>
<accession>A0ABD0YJ08</accession>
<sequence length="229" mass="25503">MFYVNKMQETTEIGTRDLPFFCDCMPCRSSNISLFYMKDVRVGEVDLSLLEDGLFSEWLSLAYYATQIISLMEMPPSCEMLSRADGVACKLLTELLNSELRVNRISPENSVGSYMCSKHPGGPAPFCADILNKFLSDTATDSNVKGVSYKEFKTLFMPSAPTVASLEPIPASESSAAPGDVTGHTTEVAASTEATQDLFFRDHLGNYIGRKRPKMFRARKQIPHSQRRQ</sequence>
<keyword evidence="2" id="KW-1185">Reference proteome</keyword>